<dbReference type="InterPro" id="IPR025736">
    <property type="entry name" value="PucR_C-HTH_dom"/>
</dbReference>
<feature type="region of interest" description="Disordered" evidence="1">
    <location>
        <begin position="1"/>
        <end position="32"/>
    </location>
</feature>
<dbReference type="Pfam" id="PF13556">
    <property type="entry name" value="HTH_30"/>
    <property type="match status" value="1"/>
</dbReference>
<gene>
    <name evidence="3" type="ORF">ACFYWW_21285</name>
</gene>
<dbReference type="PANTHER" id="PTHR33744">
    <property type="entry name" value="CARBOHYDRATE DIACID REGULATOR"/>
    <property type="match status" value="1"/>
</dbReference>
<evidence type="ECO:0000259" key="2">
    <source>
        <dbReference type="Pfam" id="PF13556"/>
    </source>
</evidence>
<organism evidence="3 4">
    <name type="scientific">Streptomyces flavidovirens</name>
    <dbReference type="NCBI Taxonomy" id="67298"/>
    <lineage>
        <taxon>Bacteria</taxon>
        <taxon>Bacillati</taxon>
        <taxon>Actinomycetota</taxon>
        <taxon>Actinomycetes</taxon>
        <taxon>Kitasatosporales</taxon>
        <taxon>Streptomycetaceae</taxon>
        <taxon>Streptomyces</taxon>
    </lineage>
</organism>
<dbReference type="InterPro" id="IPR051448">
    <property type="entry name" value="CdaR-like_regulators"/>
</dbReference>
<feature type="compositionally biased region" description="Basic residues" evidence="1">
    <location>
        <begin position="323"/>
        <end position="334"/>
    </location>
</feature>
<accession>A0ABW6RI78</accession>
<dbReference type="RefSeq" id="WP_387896449.1">
    <property type="nucleotide sequence ID" value="NZ_JBIAPK010000006.1"/>
</dbReference>
<dbReference type="EMBL" id="JBIAPK010000006">
    <property type="protein sequence ID" value="MFF3341244.1"/>
    <property type="molecule type" value="Genomic_DNA"/>
</dbReference>
<feature type="domain" description="PucR C-terminal helix-turn-helix" evidence="2">
    <location>
        <begin position="250"/>
        <end position="307"/>
    </location>
</feature>
<dbReference type="Proteomes" id="UP001601976">
    <property type="component" value="Unassembled WGS sequence"/>
</dbReference>
<keyword evidence="4" id="KW-1185">Reference proteome</keyword>
<evidence type="ECO:0000256" key="1">
    <source>
        <dbReference type="SAM" id="MobiDB-lite"/>
    </source>
</evidence>
<evidence type="ECO:0000313" key="4">
    <source>
        <dbReference type="Proteomes" id="UP001601976"/>
    </source>
</evidence>
<evidence type="ECO:0000313" key="3">
    <source>
        <dbReference type="EMBL" id="MFF3341244.1"/>
    </source>
</evidence>
<comment type="caution">
    <text evidence="3">The sequence shown here is derived from an EMBL/GenBank/DDBJ whole genome shotgun (WGS) entry which is preliminary data.</text>
</comment>
<sequence length="334" mass="36360">MAEEEHDVAFDGPLRRNDPQPPGERTAQEKAGLIERTVTETVLRTLTRHLVQHHHRPREALTDAGEQLSDAVRGAVPALLPPQGDDDAARGKPGVCASAVLRILLDPRPEHEGPPALAPHVLTPLRHCAVTAPLDESRTRCALSRLRGDNPHALVGDVDGSVILFSATSPVCDGLDVLYAVAPVEDGDTARAVRLARHTLTIAESYRVGCLDAREVLPLTALLAQSDGERETFLSHCLGPLHKDSRHAHLLATLSAYLRHGMCAATAARALYVHRHTLEYRLRRVRELTGLDLRQPLHRLRAELALLLTGASGQIGDPPREGQKKRRRKAGPGT</sequence>
<feature type="region of interest" description="Disordered" evidence="1">
    <location>
        <begin position="313"/>
        <end position="334"/>
    </location>
</feature>
<protein>
    <submittedName>
        <fullName evidence="3">PucR family transcriptional regulator</fullName>
    </submittedName>
</protein>
<feature type="compositionally biased region" description="Basic and acidic residues" evidence="1">
    <location>
        <begin position="7"/>
        <end position="18"/>
    </location>
</feature>
<reference evidence="3 4" key="1">
    <citation type="submission" date="2024-10" db="EMBL/GenBank/DDBJ databases">
        <title>The Natural Products Discovery Center: Release of the First 8490 Sequenced Strains for Exploring Actinobacteria Biosynthetic Diversity.</title>
        <authorList>
            <person name="Kalkreuter E."/>
            <person name="Kautsar S.A."/>
            <person name="Yang D."/>
            <person name="Bader C.D."/>
            <person name="Teijaro C.N."/>
            <person name="Fluegel L."/>
            <person name="Davis C.M."/>
            <person name="Simpson J.R."/>
            <person name="Lauterbach L."/>
            <person name="Steele A.D."/>
            <person name="Gui C."/>
            <person name="Meng S."/>
            <person name="Li G."/>
            <person name="Viehrig K."/>
            <person name="Ye F."/>
            <person name="Su P."/>
            <person name="Kiefer A.F."/>
            <person name="Nichols A."/>
            <person name="Cepeda A.J."/>
            <person name="Yan W."/>
            <person name="Fan B."/>
            <person name="Jiang Y."/>
            <person name="Adhikari A."/>
            <person name="Zheng C.-J."/>
            <person name="Schuster L."/>
            <person name="Cowan T.M."/>
            <person name="Smanski M.J."/>
            <person name="Chevrette M.G."/>
            <person name="De Carvalho L.P.S."/>
            <person name="Shen B."/>
        </authorList>
    </citation>
    <scope>NUCLEOTIDE SEQUENCE [LARGE SCALE GENOMIC DNA]</scope>
    <source>
        <strain evidence="3 4">NPDC003029</strain>
    </source>
</reference>
<dbReference type="Gene3D" id="1.10.10.2840">
    <property type="entry name" value="PucR C-terminal helix-turn-helix domain"/>
    <property type="match status" value="1"/>
</dbReference>
<name>A0ABW6RI78_9ACTN</name>
<dbReference type="InterPro" id="IPR042070">
    <property type="entry name" value="PucR_C-HTH_sf"/>
</dbReference>
<proteinExistence type="predicted"/>